<feature type="transmembrane region" description="Helical" evidence="1">
    <location>
        <begin position="48"/>
        <end position="74"/>
    </location>
</feature>
<evidence type="ECO:0000313" key="2">
    <source>
        <dbReference type="EMBL" id="STQ13867.1"/>
    </source>
</evidence>
<keyword evidence="1" id="KW-0812">Transmembrane</keyword>
<evidence type="ECO:0000256" key="1">
    <source>
        <dbReference type="SAM" id="Phobius"/>
    </source>
</evidence>
<keyword evidence="1" id="KW-1133">Transmembrane helix</keyword>
<dbReference type="Proteomes" id="UP000255106">
    <property type="component" value="Unassembled WGS sequence"/>
</dbReference>
<evidence type="ECO:0000313" key="3">
    <source>
        <dbReference type="Proteomes" id="UP000255106"/>
    </source>
</evidence>
<gene>
    <name evidence="2" type="ORF">NCTC10005_06701</name>
</gene>
<keyword evidence="2" id="KW-0808">Transferase</keyword>
<reference evidence="2 3" key="1">
    <citation type="submission" date="2018-06" db="EMBL/GenBank/DDBJ databases">
        <authorList>
            <consortium name="Pathogen Informatics"/>
            <person name="Doyle S."/>
        </authorList>
    </citation>
    <scope>NUCLEOTIDE SEQUENCE [LARGE SCALE GENOMIC DNA]</scope>
    <source>
        <strain evidence="2 3">NCTC10005</strain>
    </source>
</reference>
<protein>
    <submittedName>
        <fullName evidence="2">Integral membrane sensor signal transduction histidine kinase</fullName>
    </submittedName>
</protein>
<accession>A0A377M5G2</accession>
<dbReference type="AlphaFoldDB" id="A0A377M5G2"/>
<proteinExistence type="predicted"/>
<dbReference type="GO" id="GO:0016301">
    <property type="term" value="F:kinase activity"/>
    <property type="evidence" value="ECO:0007669"/>
    <property type="project" value="UniProtKB-KW"/>
</dbReference>
<keyword evidence="1" id="KW-0472">Membrane</keyword>
<organism evidence="2 3">
    <name type="scientific">Enterobacter cloacae</name>
    <dbReference type="NCBI Taxonomy" id="550"/>
    <lineage>
        <taxon>Bacteria</taxon>
        <taxon>Pseudomonadati</taxon>
        <taxon>Pseudomonadota</taxon>
        <taxon>Gammaproteobacteria</taxon>
        <taxon>Enterobacterales</taxon>
        <taxon>Enterobacteriaceae</taxon>
        <taxon>Enterobacter</taxon>
        <taxon>Enterobacter cloacae complex</taxon>
    </lineage>
</organism>
<keyword evidence="2" id="KW-0418">Kinase</keyword>
<name>A0A377M5G2_ENTCL</name>
<dbReference type="EMBL" id="UGJB01000004">
    <property type="protein sequence ID" value="STQ13867.1"/>
    <property type="molecule type" value="Genomic_DNA"/>
</dbReference>
<sequence length="92" mass="10532">MRRAVRHLILSLFIMLAWGTGWLMLWTLSFYLTHNGQQAVLFLPQGVWLALMIFTFTPLLACINSSPLAAILWLHGEQLLTRYMMLTVPLSA</sequence>
<feature type="transmembrane region" description="Helical" evidence="1">
    <location>
        <begin position="7"/>
        <end position="28"/>
    </location>
</feature>